<dbReference type="KEGG" id="nsn:EXE58_18345"/>
<dbReference type="GO" id="GO:0000976">
    <property type="term" value="F:transcription cis-regulatory region binding"/>
    <property type="evidence" value="ECO:0007669"/>
    <property type="project" value="TreeGrafter"/>
</dbReference>
<evidence type="ECO:0000256" key="3">
    <source>
        <dbReference type="ARBA" id="ARBA00023163"/>
    </source>
</evidence>
<dbReference type="AlphaFoldDB" id="A0A4P7IK48"/>
<dbReference type="Gene3D" id="1.10.357.10">
    <property type="entry name" value="Tetracycline Repressor, domain 2"/>
    <property type="match status" value="1"/>
</dbReference>
<sequence>MATPSAAPADRRSNAATRRRQREREIIDATRQLFDERGVRDAQIEDIAKAVGINRAIVYRHFTGKEELFALTLVQYLDELRVKLYEVTADTASESPRAQLTALVTAFADYGLEHPAFVDNALALMRRRGPDLMAEVSESAMFRLGRSIGGCLALLTGAIEAGVEAGDFHVEKPYLLANLLYASGLGTLQLARVGLLVAEAAPGIPQVSNVTTDDVREHMVISALALVSGPRAIDALKDPESKQS</sequence>
<keyword evidence="2 4" id="KW-0238">DNA-binding</keyword>
<feature type="region of interest" description="Disordered" evidence="5">
    <location>
        <begin position="1"/>
        <end position="22"/>
    </location>
</feature>
<keyword evidence="3" id="KW-0804">Transcription</keyword>
<dbReference type="Proteomes" id="UP000294853">
    <property type="component" value="Chromosome"/>
</dbReference>
<proteinExistence type="predicted"/>
<dbReference type="InterPro" id="IPR009057">
    <property type="entry name" value="Homeodomain-like_sf"/>
</dbReference>
<evidence type="ECO:0000313" key="8">
    <source>
        <dbReference type="Proteomes" id="UP000294853"/>
    </source>
</evidence>
<feature type="domain" description="HTH tetR-type" evidence="6">
    <location>
        <begin position="20"/>
        <end position="80"/>
    </location>
</feature>
<dbReference type="PRINTS" id="PR00455">
    <property type="entry name" value="HTHTETR"/>
</dbReference>
<dbReference type="Gene3D" id="1.10.10.60">
    <property type="entry name" value="Homeodomain-like"/>
    <property type="match status" value="1"/>
</dbReference>
<dbReference type="InterPro" id="IPR050109">
    <property type="entry name" value="HTH-type_TetR-like_transc_reg"/>
</dbReference>
<reference evidence="7 8" key="1">
    <citation type="submission" date="2019-03" db="EMBL/GenBank/DDBJ databases">
        <title>Three New Species of Nocardioides, Nocardioides euryhalodurans sp. nov., Nocardioides seonyuensis sp. nov. and Nocardioides eburneoflavus sp. nov. Iolated from Soil.</title>
        <authorList>
            <person name="Roh S.G."/>
            <person name="Lee C."/>
            <person name="Kim M.-K."/>
            <person name="Kim S.B."/>
        </authorList>
    </citation>
    <scope>NUCLEOTIDE SEQUENCE [LARGE SCALE GENOMIC DNA]</scope>
    <source>
        <strain evidence="7 8">MMS17-SY207-3</strain>
    </source>
</reference>
<dbReference type="GO" id="GO:0003700">
    <property type="term" value="F:DNA-binding transcription factor activity"/>
    <property type="evidence" value="ECO:0007669"/>
    <property type="project" value="TreeGrafter"/>
</dbReference>
<organism evidence="7 8">
    <name type="scientific">Nocardioides seonyuensis</name>
    <dbReference type="NCBI Taxonomy" id="2518371"/>
    <lineage>
        <taxon>Bacteria</taxon>
        <taxon>Bacillati</taxon>
        <taxon>Actinomycetota</taxon>
        <taxon>Actinomycetes</taxon>
        <taxon>Propionibacteriales</taxon>
        <taxon>Nocardioidaceae</taxon>
        <taxon>Nocardioides</taxon>
    </lineage>
</organism>
<evidence type="ECO:0000313" key="7">
    <source>
        <dbReference type="EMBL" id="QBX57193.1"/>
    </source>
</evidence>
<name>A0A4P7IK48_9ACTN</name>
<dbReference type="PROSITE" id="PS50977">
    <property type="entry name" value="HTH_TETR_2"/>
    <property type="match status" value="1"/>
</dbReference>
<dbReference type="RefSeq" id="WP_135269178.1">
    <property type="nucleotide sequence ID" value="NZ_CP038436.1"/>
</dbReference>
<keyword evidence="8" id="KW-1185">Reference proteome</keyword>
<dbReference type="SUPFAM" id="SSF48498">
    <property type="entry name" value="Tetracyclin repressor-like, C-terminal domain"/>
    <property type="match status" value="1"/>
</dbReference>
<dbReference type="OrthoDB" id="8654052at2"/>
<evidence type="ECO:0000256" key="4">
    <source>
        <dbReference type="PROSITE-ProRule" id="PRU00335"/>
    </source>
</evidence>
<keyword evidence="1" id="KW-0805">Transcription regulation</keyword>
<evidence type="ECO:0000259" key="6">
    <source>
        <dbReference type="PROSITE" id="PS50977"/>
    </source>
</evidence>
<dbReference type="SUPFAM" id="SSF46689">
    <property type="entry name" value="Homeodomain-like"/>
    <property type="match status" value="1"/>
</dbReference>
<evidence type="ECO:0000256" key="5">
    <source>
        <dbReference type="SAM" id="MobiDB-lite"/>
    </source>
</evidence>
<feature type="DNA-binding region" description="H-T-H motif" evidence="4">
    <location>
        <begin position="43"/>
        <end position="62"/>
    </location>
</feature>
<dbReference type="Pfam" id="PF00440">
    <property type="entry name" value="TetR_N"/>
    <property type="match status" value="1"/>
</dbReference>
<dbReference type="EMBL" id="CP038436">
    <property type="protein sequence ID" value="QBX57193.1"/>
    <property type="molecule type" value="Genomic_DNA"/>
</dbReference>
<dbReference type="PANTHER" id="PTHR30055">
    <property type="entry name" value="HTH-TYPE TRANSCRIPTIONAL REGULATOR RUTR"/>
    <property type="match status" value="1"/>
</dbReference>
<dbReference type="PANTHER" id="PTHR30055:SF234">
    <property type="entry name" value="HTH-TYPE TRANSCRIPTIONAL REGULATOR BETI"/>
    <property type="match status" value="1"/>
</dbReference>
<accession>A0A4P7IK48</accession>
<gene>
    <name evidence="7" type="ORF">EXE58_18345</name>
</gene>
<dbReference type="InterPro" id="IPR036271">
    <property type="entry name" value="Tet_transcr_reg_TetR-rel_C_sf"/>
</dbReference>
<evidence type="ECO:0000256" key="2">
    <source>
        <dbReference type="ARBA" id="ARBA00023125"/>
    </source>
</evidence>
<dbReference type="InterPro" id="IPR001647">
    <property type="entry name" value="HTH_TetR"/>
</dbReference>
<protein>
    <submittedName>
        <fullName evidence="7">TetR/AcrR family transcriptional regulator</fullName>
    </submittedName>
</protein>
<evidence type="ECO:0000256" key="1">
    <source>
        <dbReference type="ARBA" id="ARBA00023015"/>
    </source>
</evidence>